<sequence>MPHPTGAAPSRPASRRFRLAFPAILSLSLLLVVAEAWNEWSGRERQIEETGIAASNLARSLVQEAESDFAMADAALLGIVEQVEAEGTAAGTLAPLLRLMRRQLDIQPKLRNFSIYGPDGTLALSSFPSFATGASIADRDYFARHREEAGEGMLVGTAVRSRLDGEWIVTLSRRIGDGAGRFGGVAVAAMEIEALSRGFARFDLGRHGSVALLRSDGRLLARNPVDEAALDAPMFRRLPGDPLSEGRPGRFHYASPIDGIERLGAYETGERYPIGVIVGRGAVEALAAWTVRAALRAGVVLLLAGLLVLMGHRLVRQIRRRREAEGGLAASEAHFRLLAEHASDMVSRLGPDGLIRYASPAAARLIGLPPRGLIGRPMEALVLPEDRPALHEALAVAGEPGRQGEVTCRVSRPDGSVVWLETTLRRLEPSPSGEVHGYVAVSRDVTERRSMESRLAELASTDGLTGLANRRRFDEVLNREWRRAAREESCLAVLLLDVDHFKAFNDLYGHLSGDDALREVARAIGETIRRPGDLAARYGGEEFAAVLPRTDAAGAREVAERIRGAIAALGIGHEGNAAGHITASIGVAAVQPHAFSAPDAPMLLGAADSALYEAKRSGRDRVFQAPPITVIQARRVAAR</sequence>
<dbReference type="Pfam" id="PF02743">
    <property type="entry name" value="dCache_1"/>
    <property type="match status" value="1"/>
</dbReference>
<dbReference type="PROSITE" id="PS50113">
    <property type="entry name" value="PAC"/>
    <property type="match status" value="1"/>
</dbReference>
<dbReference type="SUPFAM" id="SSF55785">
    <property type="entry name" value="PYP-like sensor domain (PAS domain)"/>
    <property type="match status" value="1"/>
</dbReference>
<dbReference type="Pfam" id="PF08448">
    <property type="entry name" value="PAS_4"/>
    <property type="match status" value="1"/>
</dbReference>
<organism evidence="11 12">
    <name type="scientific">Muricoccus pecuniae</name>
    <dbReference type="NCBI Taxonomy" id="693023"/>
    <lineage>
        <taxon>Bacteria</taxon>
        <taxon>Pseudomonadati</taxon>
        <taxon>Pseudomonadota</taxon>
        <taxon>Alphaproteobacteria</taxon>
        <taxon>Acetobacterales</taxon>
        <taxon>Roseomonadaceae</taxon>
        <taxon>Muricoccus</taxon>
    </lineage>
</organism>
<keyword evidence="5" id="KW-1133">Transmembrane helix</keyword>
<comment type="caution">
    <text evidence="11">The sequence shown here is derived from an EMBL/GenBank/DDBJ whole genome shotgun (WGS) entry which is preliminary data.</text>
</comment>
<keyword evidence="6" id="KW-0472">Membrane</keyword>
<evidence type="ECO:0000313" key="11">
    <source>
        <dbReference type="EMBL" id="MBB5693166.1"/>
    </source>
</evidence>
<feature type="domain" description="PAC" evidence="9">
    <location>
        <begin position="404"/>
        <end position="457"/>
    </location>
</feature>
<dbReference type="InterPro" id="IPR050469">
    <property type="entry name" value="Diguanylate_Cyclase"/>
</dbReference>
<proteinExistence type="predicted"/>
<feature type="domain" description="GGDEF" evidence="10">
    <location>
        <begin position="489"/>
        <end position="627"/>
    </location>
</feature>
<evidence type="ECO:0000259" key="8">
    <source>
        <dbReference type="PROSITE" id="PS50112"/>
    </source>
</evidence>
<dbReference type="InterPro" id="IPR013656">
    <property type="entry name" value="PAS_4"/>
</dbReference>
<dbReference type="AlphaFoldDB" id="A0A840XZ47"/>
<dbReference type="Pfam" id="PF00990">
    <property type="entry name" value="GGDEF"/>
    <property type="match status" value="1"/>
</dbReference>
<comment type="catalytic activity">
    <reaction evidence="7">
        <text>2 GTP = 3',3'-c-di-GMP + 2 diphosphate</text>
        <dbReference type="Rhea" id="RHEA:24898"/>
        <dbReference type="ChEBI" id="CHEBI:33019"/>
        <dbReference type="ChEBI" id="CHEBI:37565"/>
        <dbReference type="ChEBI" id="CHEBI:58805"/>
        <dbReference type="EC" id="2.7.7.65"/>
    </reaction>
</comment>
<accession>A0A840XZ47</accession>
<dbReference type="InterPro" id="IPR000014">
    <property type="entry name" value="PAS"/>
</dbReference>
<dbReference type="GO" id="GO:0052621">
    <property type="term" value="F:diguanylate cyclase activity"/>
    <property type="evidence" value="ECO:0007669"/>
    <property type="project" value="UniProtKB-EC"/>
</dbReference>
<dbReference type="NCBIfam" id="TIGR00229">
    <property type="entry name" value="sensory_box"/>
    <property type="match status" value="1"/>
</dbReference>
<dbReference type="NCBIfam" id="TIGR00254">
    <property type="entry name" value="GGDEF"/>
    <property type="match status" value="1"/>
</dbReference>
<keyword evidence="3" id="KW-1003">Cell membrane</keyword>
<feature type="domain" description="PAS" evidence="8">
    <location>
        <begin position="331"/>
        <end position="401"/>
    </location>
</feature>
<dbReference type="FunFam" id="3.30.70.270:FF:000001">
    <property type="entry name" value="Diguanylate cyclase domain protein"/>
    <property type="match status" value="1"/>
</dbReference>
<evidence type="ECO:0000256" key="6">
    <source>
        <dbReference type="ARBA" id="ARBA00023136"/>
    </source>
</evidence>
<dbReference type="InterPro" id="IPR000160">
    <property type="entry name" value="GGDEF_dom"/>
</dbReference>
<dbReference type="CDD" id="cd12915">
    <property type="entry name" value="PDC2_DGC_like"/>
    <property type="match status" value="1"/>
</dbReference>
<dbReference type="InterPro" id="IPR029787">
    <property type="entry name" value="Nucleotide_cyclase"/>
</dbReference>
<evidence type="ECO:0000259" key="9">
    <source>
        <dbReference type="PROSITE" id="PS50113"/>
    </source>
</evidence>
<dbReference type="GO" id="GO:0043709">
    <property type="term" value="P:cell adhesion involved in single-species biofilm formation"/>
    <property type="evidence" value="ECO:0007669"/>
    <property type="project" value="TreeGrafter"/>
</dbReference>
<dbReference type="RefSeq" id="WP_184514883.1">
    <property type="nucleotide sequence ID" value="NZ_JACIJD010000004.1"/>
</dbReference>
<dbReference type="InterPro" id="IPR000700">
    <property type="entry name" value="PAS-assoc_C"/>
</dbReference>
<evidence type="ECO:0000256" key="1">
    <source>
        <dbReference type="ARBA" id="ARBA00004651"/>
    </source>
</evidence>
<dbReference type="CDD" id="cd12914">
    <property type="entry name" value="PDC1_DGC_like"/>
    <property type="match status" value="1"/>
</dbReference>
<dbReference type="SUPFAM" id="SSF55073">
    <property type="entry name" value="Nucleotide cyclase"/>
    <property type="match status" value="1"/>
</dbReference>
<name>A0A840XZ47_9PROT</name>
<dbReference type="SMART" id="SM00091">
    <property type="entry name" value="PAS"/>
    <property type="match status" value="1"/>
</dbReference>
<comment type="subcellular location">
    <subcellularLocation>
        <location evidence="1">Cell membrane</location>
        <topology evidence="1">Multi-pass membrane protein</topology>
    </subcellularLocation>
</comment>
<keyword evidence="4" id="KW-0812">Transmembrane</keyword>
<evidence type="ECO:0000256" key="4">
    <source>
        <dbReference type="ARBA" id="ARBA00022692"/>
    </source>
</evidence>
<dbReference type="EMBL" id="JACIJD010000004">
    <property type="protein sequence ID" value="MBB5693166.1"/>
    <property type="molecule type" value="Genomic_DNA"/>
</dbReference>
<dbReference type="Proteomes" id="UP000580654">
    <property type="component" value="Unassembled WGS sequence"/>
</dbReference>
<evidence type="ECO:0000313" key="12">
    <source>
        <dbReference type="Proteomes" id="UP000580654"/>
    </source>
</evidence>
<protein>
    <recommendedName>
        <fullName evidence="2">diguanylate cyclase</fullName>
        <ecNumber evidence="2">2.7.7.65</ecNumber>
    </recommendedName>
</protein>
<dbReference type="InterPro" id="IPR043128">
    <property type="entry name" value="Rev_trsase/Diguanyl_cyclase"/>
</dbReference>
<reference evidence="11 12" key="1">
    <citation type="submission" date="2020-08" db="EMBL/GenBank/DDBJ databases">
        <title>Genomic Encyclopedia of Type Strains, Phase IV (KMG-IV): sequencing the most valuable type-strain genomes for metagenomic binning, comparative biology and taxonomic classification.</title>
        <authorList>
            <person name="Goeker M."/>
        </authorList>
    </citation>
    <scope>NUCLEOTIDE SEQUENCE [LARGE SCALE GENOMIC DNA]</scope>
    <source>
        <strain evidence="11 12">DSM 25622</strain>
    </source>
</reference>
<dbReference type="EC" id="2.7.7.65" evidence="2"/>
<dbReference type="PROSITE" id="PS50112">
    <property type="entry name" value="PAS"/>
    <property type="match status" value="1"/>
</dbReference>
<dbReference type="PANTHER" id="PTHR45138:SF9">
    <property type="entry name" value="DIGUANYLATE CYCLASE DGCM-RELATED"/>
    <property type="match status" value="1"/>
</dbReference>
<dbReference type="InterPro" id="IPR035965">
    <property type="entry name" value="PAS-like_dom_sf"/>
</dbReference>
<evidence type="ECO:0000256" key="7">
    <source>
        <dbReference type="ARBA" id="ARBA00034247"/>
    </source>
</evidence>
<dbReference type="CDD" id="cd01949">
    <property type="entry name" value="GGDEF"/>
    <property type="match status" value="1"/>
</dbReference>
<dbReference type="SMART" id="SM00086">
    <property type="entry name" value="PAC"/>
    <property type="match status" value="1"/>
</dbReference>
<dbReference type="GO" id="GO:1902201">
    <property type="term" value="P:negative regulation of bacterial-type flagellum-dependent cell motility"/>
    <property type="evidence" value="ECO:0007669"/>
    <property type="project" value="TreeGrafter"/>
</dbReference>
<dbReference type="SMART" id="SM00267">
    <property type="entry name" value="GGDEF"/>
    <property type="match status" value="1"/>
</dbReference>
<evidence type="ECO:0000256" key="5">
    <source>
        <dbReference type="ARBA" id="ARBA00022989"/>
    </source>
</evidence>
<dbReference type="Gene3D" id="3.30.70.270">
    <property type="match status" value="1"/>
</dbReference>
<evidence type="ECO:0000259" key="10">
    <source>
        <dbReference type="PROSITE" id="PS50887"/>
    </source>
</evidence>
<evidence type="ECO:0000256" key="2">
    <source>
        <dbReference type="ARBA" id="ARBA00012528"/>
    </source>
</evidence>
<dbReference type="Gene3D" id="3.30.450.20">
    <property type="entry name" value="PAS domain"/>
    <property type="match status" value="3"/>
</dbReference>
<keyword evidence="12" id="KW-1185">Reference proteome</keyword>
<evidence type="ECO:0000256" key="3">
    <source>
        <dbReference type="ARBA" id="ARBA00022475"/>
    </source>
</evidence>
<dbReference type="InterPro" id="IPR033479">
    <property type="entry name" value="dCache_1"/>
</dbReference>
<dbReference type="CDD" id="cd00130">
    <property type="entry name" value="PAS"/>
    <property type="match status" value="1"/>
</dbReference>
<dbReference type="PROSITE" id="PS50887">
    <property type="entry name" value="GGDEF"/>
    <property type="match status" value="1"/>
</dbReference>
<dbReference type="GO" id="GO:0005886">
    <property type="term" value="C:plasma membrane"/>
    <property type="evidence" value="ECO:0007669"/>
    <property type="project" value="UniProtKB-SubCell"/>
</dbReference>
<gene>
    <name evidence="11" type="ORF">FHS87_001192</name>
</gene>
<dbReference type="PANTHER" id="PTHR45138">
    <property type="entry name" value="REGULATORY COMPONENTS OF SENSORY TRANSDUCTION SYSTEM"/>
    <property type="match status" value="1"/>
</dbReference>
<dbReference type="InterPro" id="IPR001610">
    <property type="entry name" value="PAC"/>
</dbReference>